<dbReference type="InterPro" id="IPR046219">
    <property type="entry name" value="DUF6252"/>
</dbReference>
<protein>
    <submittedName>
        <fullName evidence="2">Uncharacterized protein</fullName>
    </submittedName>
</protein>
<keyword evidence="1" id="KW-0732">Signal</keyword>
<proteinExistence type="predicted"/>
<dbReference type="PROSITE" id="PS51257">
    <property type="entry name" value="PROKAR_LIPOPROTEIN"/>
    <property type="match status" value="1"/>
</dbReference>
<dbReference type="STRING" id="262004.SAMN04489796_10633"/>
<name>A0A1G8GUG0_9FLAO</name>
<dbReference type="AlphaFoldDB" id="A0A1G8GUG0"/>
<keyword evidence="3" id="KW-1185">Reference proteome</keyword>
<organism evidence="2 3">
    <name type="scientific">Winogradskyella thalassocola</name>
    <dbReference type="NCBI Taxonomy" id="262004"/>
    <lineage>
        <taxon>Bacteria</taxon>
        <taxon>Pseudomonadati</taxon>
        <taxon>Bacteroidota</taxon>
        <taxon>Flavobacteriia</taxon>
        <taxon>Flavobacteriales</taxon>
        <taxon>Flavobacteriaceae</taxon>
        <taxon>Winogradskyella</taxon>
    </lineage>
</organism>
<dbReference type="Pfam" id="PF19765">
    <property type="entry name" value="DUF6252"/>
    <property type="match status" value="1"/>
</dbReference>
<sequence>MRKLNQIMLLIMTVSLVTLTSCSKDDDGGSGGNAPSGTLTAKVDGTNYQSMEISSSATVSSNPSGQSLIIIATNSDGNAFSFTILGYDGVGTYSFDGSVSTGVNVASYSETTVDLSNPLNSETKLWQAPYENLAAGTISISEETDTKLIGTFEFNGKNVGGDQSIKNITNGSFNLGKQTL</sequence>
<accession>A0A1G8GUG0</accession>
<dbReference type="Proteomes" id="UP000199492">
    <property type="component" value="Unassembled WGS sequence"/>
</dbReference>
<evidence type="ECO:0000313" key="3">
    <source>
        <dbReference type="Proteomes" id="UP000199492"/>
    </source>
</evidence>
<dbReference type="EMBL" id="FNCZ01000006">
    <property type="protein sequence ID" value="SDH98027.1"/>
    <property type="molecule type" value="Genomic_DNA"/>
</dbReference>
<feature type="signal peptide" evidence="1">
    <location>
        <begin position="1"/>
        <end position="23"/>
    </location>
</feature>
<reference evidence="3" key="1">
    <citation type="submission" date="2016-10" db="EMBL/GenBank/DDBJ databases">
        <authorList>
            <person name="Varghese N."/>
            <person name="Submissions S."/>
        </authorList>
    </citation>
    <scope>NUCLEOTIDE SEQUENCE [LARGE SCALE GENOMIC DNA]</scope>
    <source>
        <strain evidence="3">DSM 15363</strain>
    </source>
</reference>
<feature type="chain" id="PRO_5011707107" evidence="1">
    <location>
        <begin position="24"/>
        <end position="180"/>
    </location>
</feature>
<evidence type="ECO:0000313" key="2">
    <source>
        <dbReference type="EMBL" id="SDH98027.1"/>
    </source>
</evidence>
<gene>
    <name evidence="2" type="ORF">SAMN04489796_10633</name>
</gene>
<evidence type="ECO:0000256" key="1">
    <source>
        <dbReference type="SAM" id="SignalP"/>
    </source>
</evidence>